<sequence>MNNRSNVLPILLILGVAVAAWWMFNSPVTPSASAPAGVAAQPKVNVVPQMDSLPSQVGNVLGDAVESLQFAMPEMPSMPEVAQVIPAFRSAVDGLYQPNMSQGFISDLSGLFSFAQTTMPDVAFERTLCYVMLASSNELFMGYAGDLHSYNDKVVDSYVGLACQFFAGGQSNATLVLVSQKGQQPTLGYSVDSHAEGQTNALTLLFGNAPGGRLKFQDQSLGVYVLGSPE</sequence>
<dbReference type="AlphaFoldDB" id="A0A2M7TF51"/>
<protein>
    <submittedName>
        <fullName evidence="1">Uncharacterized protein</fullName>
    </submittedName>
</protein>
<name>A0A2M7TF51_UNCKA</name>
<organism evidence="1 2">
    <name type="scientific">candidate division WWE3 bacterium CG_4_10_14_0_2_um_filter_41_14</name>
    <dbReference type="NCBI Taxonomy" id="1975072"/>
    <lineage>
        <taxon>Bacteria</taxon>
        <taxon>Katanobacteria</taxon>
    </lineage>
</organism>
<dbReference type="Proteomes" id="UP000228920">
    <property type="component" value="Unassembled WGS sequence"/>
</dbReference>
<evidence type="ECO:0000313" key="2">
    <source>
        <dbReference type="Proteomes" id="UP000228920"/>
    </source>
</evidence>
<gene>
    <name evidence="1" type="ORF">COY32_06330</name>
</gene>
<reference evidence="2" key="1">
    <citation type="submission" date="2017-09" db="EMBL/GenBank/DDBJ databases">
        <title>Depth-based differentiation of microbial function through sediment-hosted aquifers and enrichment of novel symbionts in the deep terrestrial subsurface.</title>
        <authorList>
            <person name="Probst A.J."/>
            <person name="Ladd B."/>
            <person name="Jarett J.K."/>
            <person name="Geller-Mcgrath D.E."/>
            <person name="Sieber C.M.K."/>
            <person name="Emerson J.B."/>
            <person name="Anantharaman K."/>
            <person name="Thomas B.C."/>
            <person name="Malmstrom R."/>
            <person name="Stieglmeier M."/>
            <person name="Klingl A."/>
            <person name="Woyke T."/>
            <person name="Ryan C.M."/>
            <person name="Banfield J.F."/>
        </authorList>
    </citation>
    <scope>NUCLEOTIDE SEQUENCE [LARGE SCALE GENOMIC DNA]</scope>
</reference>
<dbReference type="EMBL" id="PFNL01000178">
    <property type="protein sequence ID" value="PIZ44455.1"/>
    <property type="molecule type" value="Genomic_DNA"/>
</dbReference>
<accession>A0A2M7TF51</accession>
<proteinExistence type="predicted"/>
<comment type="caution">
    <text evidence="1">The sequence shown here is derived from an EMBL/GenBank/DDBJ whole genome shotgun (WGS) entry which is preliminary data.</text>
</comment>
<evidence type="ECO:0000313" key="1">
    <source>
        <dbReference type="EMBL" id="PIZ44455.1"/>
    </source>
</evidence>